<keyword evidence="5 7" id="KW-0687">Ribonucleoprotein</keyword>
<gene>
    <name evidence="7" type="primary">rpmE</name>
    <name evidence="9" type="ORF">COX03_03355</name>
</gene>
<dbReference type="GO" id="GO:0019843">
    <property type="term" value="F:rRNA binding"/>
    <property type="evidence" value="ECO:0007669"/>
    <property type="project" value="UniProtKB-KW"/>
</dbReference>
<dbReference type="Pfam" id="PF01197">
    <property type="entry name" value="Ribosomal_L31"/>
    <property type="match status" value="1"/>
</dbReference>
<protein>
    <recommendedName>
        <fullName evidence="6 7">Large ribosomal subunit protein bL31</fullName>
    </recommendedName>
</protein>
<dbReference type="NCBIfam" id="NF000612">
    <property type="entry name" value="PRK00019.1"/>
    <property type="match status" value="1"/>
</dbReference>
<evidence type="ECO:0000313" key="9">
    <source>
        <dbReference type="EMBL" id="PIP57399.1"/>
    </source>
</evidence>
<dbReference type="InterPro" id="IPR042105">
    <property type="entry name" value="Ribosomal_bL31_sf"/>
</dbReference>
<dbReference type="HAMAP" id="MF_00501">
    <property type="entry name" value="Ribosomal_bL31_1"/>
    <property type="match status" value="1"/>
</dbReference>
<dbReference type="PANTHER" id="PTHR33280">
    <property type="entry name" value="50S RIBOSOMAL PROTEIN L31, CHLOROPLASTIC"/>
    <property type="match status" value="1"/>
</dbReference>
<accession>A0A2H0BIL5</accession>
<dbReference type="PRINTS" id="PR01249">
    <property type="entry name" value="RIBOSOMALL31"/>
</dbReference>
<evidence type="ECO:0000256" key="1">
    <source>
        <dbReference type="ARBA" id="ARBA00009296"/>
    </source>
</evidence>
<feature type="binding site" evidence="7">
    <location>
        <position position="40"/>
    </location>
    <ligand>
        <name>Zn(2+)</name>
        <dbReference type="ChEBI" id="CHEBI:29105"/>
    </ligand>
</feature>
<keyword evidence="7" id="KW-0479">Metal-binding</keyword>
<dbReference type="GO" id="GO:0006412">
    <property type="term" value="P:translation"/>
    <property type="evidence" value="ECO:0007669"/>
    <property type="project" value="UniProtKB-UniRule"/>
</dbReference>
<evidence type="ECO:0000256" key="3">
    <source>
        <dbReference type="ARBA" id="ARBA00022884"/>
    </source>
</evidence>
<keyword evidence="3 7" id="KW-0694">RNA-binding</keyword>
<dbReference type="NCBIfam" id="TIGR00105">
    <property type="entry name" value="L31"/>
    <property type="match status" value="1"/>
</dbReference>
<dbReference type="EMBL" id="PCSW01000102">
    <property type="protein sequence ID" value="PIP57399.1"/>
    <property type="molecule type" value="Genomic_DNA"/>
</dbReference>
<keyword evidence="7" id="KW-0862">Zinc</keyword>
<feature type="region of interest" description="Disordered" evidence="8">
    <location>
        <begin position="66"/>
        <end position="103"/>
    </location>
</feature>
<keyword evidence="2 7" id="KW-0699">rRNA-binding</keyword>
<dbReference type="GO" id="GO:1990904">
    <property type="term" value="C:ribonucleoprotein complex"/>
    <property type="evidence" value="ECO:0007669"/>
    <property type="project" value="UniProtKB-KW"/>
</dbReference>
<dbReference type="Gene3D" id="4.10.830.30">
    <property type="entry name" value="Ribosomal protein L31"/>
    <property type="match status" value="1"/>
</dbReference>
<feature type="binding site" evidence="7">
    <location>
        <position position="19"/>
    </location>
    <ligand>
        <name>Zn(2+)</name>
        <dbReference type="ChEBI" id="CHEBI:29105"/>
    </ligand>
</feature>
<dbReference type="GO" id="GO:0046872">
    <property type="term" value="F:metal ion binding"/>
    <property type="evidence" value="ECO:0007669"/>
    <property type="project" value="UniProtKB-KW"/>
</dbReference>
<comment type="cofactor">
    <cofactor evidence="7">
        <name>Zn(2+)</name>
        <dbReference type="ChEBI" id="CHEBI:29105"/>
    </cofactor>
    <text evidence="7">Binds 1 zinc ion per subunit.</text>
</comment>
<evidence type="ECO:0000256" key="4">
    <source>
        <dbReference type="ARBA" id="ARBA00022980"/>
    </source>
</evidence>
<dbReference type="SUPFAM" id="SSF143800">
    <property type="entry name" value="L28p-like"/>
    <property type="match status" value="1"/>
</dbReference>
<feature type="compositionally biased region" description="Basic residues" evidence="8">
    <location>
        <begin position="66"/>
        <end position="83"/>
    </location>
</feature>
<evidence type="ECO:0000256" key="8">
    <source>
        <dbReference type="SAM" id="MobiDB-lite"/>
    </source>
</evidence>
<dbReference type="InterPro" id="IPR034704">
    <property type="entry name" value="Ribosomal_bL28/bL31-like_sf"/>
</dbReference>
<dbReference type="InterPro" id="IPR027491">
    <property type="entry name" value="Ribosomal_bL31_A"/>
</dbReference>
<comment type="function">
    <text evidence="7">Binds the 23S rRNA.</text>
</comment>
<feature type="binding site" evidence="7">
    <location>
        <position position="37"/>
    </location>
    <ligand>
        <name>Zn(2+)</name>
        <dbReference type="ChEBI" id="CHEBI:29105"/>
    </ligand>
</feature>
<feature type="binding site" evidence="7">
    <location>
        <position position="17"/>
    </location>
    <ligand>
        <name>Zn(2+)</name>
        <dbReference type="ChEBI" id="CHEBI:29105"/>
    </ligand>
</feature>
<keyword evidence="4 7" id="KW-0689">Ribosomal protein</keyword>
<dbReference type="GO" id="GO:0003735">
    <property type="term" value="F:structural constituent of ribosome"/>
    <property type="evidence" value="ECO:0007669"/>
    <property type="project" value="InterPro"/>
</dbReference>
<feature type="compositionally biased region" description="Basic and acidic residues" evidence="8">
    <location>
        <begin position="84"/>
        <end position="94"/>
    </location>
</feature>
<organism evidence="9 10">
    <name type="scientific">Candidatus Woesebacteria bacterium CG22_combo_CG10-13_8_21_14_all_39_10</name>
    <dbReference type="NCBI Taxonomy" id="1975059"/>
    <lineage>
        <taxon>Bacteria</taxon>
        <taxon>Candidatus Woeseibacteriota</taxon>
    </lineage>
</organism>
<evidence type="ECO:0000313" key="10">
    <source>
        <dbReference type="Proteomes" id="UP000229847"/>
    </source>
</evidence>
<evidence type="ECO:0000256" key="7">
    <source>
        <dbReference type="HAMAP-Rule" id="MF_00501"/>
    </source>
</evidence>
<dbReference type="InterPro" id="IPR002150">
    <property type="entry name" value="Ribosomal_bL31"/>
</dbReference>
<comment type="similarity">
    <text evidence="1 7">Belongs to the bacterial ribosomal protein bL31 family. Type A subfamily.</text>
</comment>
<dbReference type="Proteomes" id="UP000229847">
    <property type="component" value="Unassembled WGS sequence"/>
</dbReference>
<name>A0A2H0BIL5_9BACT</name>
<reference evidence="9 10" key="1">
    <citation type="submission" date="2017-09" db="EMBL/GenBank/DDBJ databases">
        <title>Depth-based differentiation of microbial function through sediment-hosted aquifers and enrichment of novel symbionts in the deep terrestrial subsurface.</title>
        <authorList>
            <person name="Probst A.J."/>
            <person name="Ladd B."/>
            <person name="Jarett J.K."/>
            <person name="Geller-Mcgrath D.E."/>
            <person name="Sieber C.M."/>
            <person name="Emerson J.B."/>
            <person name="Anantharaman K."/>
            <person name="Thomas B.C."/>
            <person name="Malmstrom R."/>
            <person name="Stieglmeier M."/>
            <person name="Klingl A."/>
            <person name="Woyke T."/>
            <person name="Ryan C.M."/>
            <person name="Banfield J.F."/>
        </authorList>
    </citation>
    <scope>NUCLEOTIDE SEQUENCE [LARGE SCALE GENOMIC DNA]</scope>
    <source>
        <strain evidence="9">CG22_combo_CG10-13_8_21_14_all_39_10</strain>
    </source>
</reference>
<dbReference type="GO" id="GO:0005840">
    <property type="term" value="C:ribosome"/>
    <property type="evidence" value="ECO:0007669"/>
    <property type="project" value="UniProtKB-KW"/>
</dbReference>
<evidence type="ECO:0000256" key="2">
    <source>
        <dbReference type="ARBA" id="ARBA00022730"/>
    </source>
</evidence>
<dbReference type="AlphaFoldDB" id="A0A2H0BIL5"/>
<dbReference type="PANTHER" id="PTHR33280:SF1">
    <property type="entry name" value="LARGE RIBOSOMAL SUBUNIT PROTEIN BL31C"/>
    <property type="match status" value="1"/>
</dbReference>
<comment type="caution">
    <text evidence="9">The sequence shown here is derived from an EMBL/GenBank/DDBJ whole genome shotgun (WGS) entry which is preliminary data.</text>
</comment>
<sequence>MKADIHPKWYPEAKVTCACGNTFTVGATLPEITVGICSNCHPFYTGQLKFVDTAGRVEKFRVRQAAKTTKKVSKTEKRKLKKQRQIEEERERPDTLSALRAKA</sequence>
<evidence type="ECO:0000256" key="5">
    <source>
        <dbReference type="ARBA" id="ARBA00023274"/>
    </source>
</evidence>
<comment type="subunit">
    <text evidence="7">Part of the 50S ribosomal subunit.</text>
</comment>
<proteinExistence type="inferred from homology"/>
<evidence type="ECO:0000256" key="6">
    <source>
        <dbReference type="ARBA" id="ARBA00035687"/>
    </source>
</evidence>